<reference evidence="6 7" key="2">
    <citation type="submission" date="2019-09" db="EMBL/GenBank/DDBJ databases">
        <authorList>
            <person name="Jin C."/>
        </authorList>
    </citation>
    <scope>NUCLEOTIDE SEQUENCE [LARGE SCALE GENOMIC DNA]</scope>
    <source>
        <strain evidence="6 7">AN110305</strain>
    </source>
</reference>
<protein>
    <submittedName>
        <fullName evidence="6">Helix-turn-helix transcriptional regulator</fullName>
    </submittedName>
</protein>
<evidence type="ECO:0000313" key="7">
    <source>
        <dbReference type="Proteomes" id="UP000323454"/>
    </source>
</evidence>
<evidence type="ECO:0000256" key="3">
    <source>
        <dbReference type="ARBA" id="ARBA00023163"/>
    </source>
</evidence>
<dbReference type="EMBL" id="VUOB01000085">
    <property type="protein sequence ID" value="KAA2251235.1"/>
    <property type="molecule type" value="Genomic_DNA"/>
</dbReference>
<dbReference type="Gene3D" id="1.10.10.10">
    <property type="entry name" value="Winged helix-like DNA-binding domain superfamily/Winged helix DNA-binding domain"/>
    <property type="match status" value="1"/>
</dbReference>
<dbReference type="Proteomes" id="UP000323454">
    <property type="component" value="Unassembled WGS sequence"/>
</dbReference>
<dbReference type="PANTHER" id="PTHR33204:SF18">
    <property type="entry name" value="TRANSCRIPTIONAL REGULATORY PROTEIN"/>
    <property type="match status" value="1"/>
</dbReference>
<evidence type="ECO:0000256" key="1">
    <source>
        <dbReference type="ARBA" id="ARBA00023015"/>
    </source>
</evidence>
<name>A0A5B2WIK5_9PSEU</name>
<dbReference type="AlphaFoldDB" id="A0A5B2WIK5"/>
<reference evidence="6 7" key="1">
    <citation type="submission" date="2019-09" db="EMBL/GenBank/DDBJ databases">
        <title>Goodfellowia gen. nov., a new genus of the Pseudonocardineae related to Actinoalloteichus, containing Goodfellowia coeruleoviolacea gen. nov., comb. nov. gen. nov., comb. nov.</title>
        <authorList>
            <person name="Labeda D."/>
        </authorList>
    </citation>
    <scope>NUCLEOTIDE SEQUENCE [LARGE SCALE GENOMIC DNA]</scope>
    <source>
        <strain evidence="6 7">AN110305</strain>
    </source>
</reference>
<feature type="region of interest" description="Disordered" evidence="4">
    <location>
        <begin position="134"/>
        <end position="165"/>
    </location>
</feature>
<evidence type="ECO:0000259" key="5">
    <source>
        <dbReference type="PROSITE" id="PS51118"/>
    </source>
</evidence>
<evidence type="ECO:0000313" key="6">
    <source>
        <dbReference type="EMBL" id="KAA2251235.1"/>
    </source>
</evidence>
<dbReference type="GO" id="GO:0003677">
    <property type="term" value="F:DNA binding"/>
    <property type="evidence" value="ECO:0007669"/>
    <property type="project" value="UniProtKB-KW"/>
</dbReference>
<gene>
    <name evidence="6" type="ORF">F0L68_38085</name>
</gene>
<accession>A0A5B2WIK5</accession>
<organism evidence="6 7">
    <name type="scientific">Solihabitans fulvus</name>
    <dbReference type="NCBI Taxonomy" id="1892852"/>
    <lineage>
        <taxon>Bacteria</taxon>
        <taxon>Bacillati</taxon>
        <taxon>Actinomycetota</taxon>
        <taxon>Actinomycetes</taxon>
        <taxon>Pseudonocardiales</taxon>
        <taxon>Pseudonocardiaceae</taxon>
        <taxon>Solihabitans</taxon>
    </lineage>
</organism>
<sequence>MDTSGPRPCPAAAALDVLGERWSLLVLRELFYGVHRFDGIVRATGAPRNILTNRLRGLEEAGVVRRVRYQDRPPRFEYRLTDAGQDALPVVLSLLHWGEQHLSARSTAPQIRHRHGDGRPHRLRVTTTCETCGEPVAPDTLTMPKDDPWAGPAKSRSTGPAKSRS</sequence>
<keyword evidence="1" id="KW-0805">Transcription regulation</keyword>
<dbReference type="PROSITE" id="PS51118">
    <property type="entry name" value="HTH_HXLR"/>
    <property type="match status" value="1"/>
</dbReference>
<dbReference type="InterPro" id="IPR036390">
    <property type="entry name" value="WH_DNA-bd_sf"/>
</dbReference>
<evidence type="ECO:0000256" key="4">
    <source>
        <dbReference type="SAM" id="MobiDB-lite"/>
    </source>
</evidence>
<dbReference type="PANTHER" id="PTHR33204">
    <property type="entry name" value="TRANSCRIPTIONAL REGULATOR, MARR FAMILY"/>
    <property type="match status" value="1"/>
</dbReference>
<feature type="compositionally biased region" description="Polar residues" evidence="4">
    <location>
        <begin position="155"/>
        <end position="165"/>
    </location>
</feature>
<evidence type="ECO:0000256" key="2">
    <source>
        <dbReference type="ARBA" id="ARBA00023125"/>
    </source>
</evidence>
<dbReference type="InterPro" id="IPR002577">
    <property type="entry name" value="HTH_HxlR"/>
</dbReference>
<dbReference type="SUPFAM" id="SSF46785">
    <property type="entry name" value="Winged helix' DNA-binding domain"/>
    <property type="match status" value="1"/>
</dbReference>
<dbReference type="Pfam" id="PF01638">
    <property type="entry name" value="HxlR"/>
    <property type="match status" value="1"/>
</dbReference>
<dbReference type="OrthoDB" id="5181972at2"/>
<comment type="caution">
    <text evidence="6">The sequence shown here is derived from an EMBL/GenBank/DDBJ whole genome shotgun (WGS) entry which is preliminary data.</text>
</comment>
<dbReference type="InterPro" id="IPR036388">
    <property type="entry name" value="WH-like_DNA-bd_sf"/>
</dbReference>
<feature type="domain" description="HTH hxlR-type" evidence="5">
    <location>
        <begin position="9"/>
        <end position="106"/>
    </location>
</feature>
<keyword evidence="2" id="KW-0238">DNA-binding</keyword>
<dbReference type="RefSeq" id="WP_149854774.1">
    <property type="nucleotide sequence ID" value="NZ_VUOB01000085.1"/>
</dbReference>
<keyword evidence="7" id="KW-1185">Reference proteome</keyword>
<proteinExistence type="predicted"/>
<keyword evidence="3" id="KW-0804">Transcription</keyword>